<feature type="transmembrane region" description="Helical" evidence="2">
    <location>
        <begin position="365"/>
        <end position="384"/>
    </location>
</feature>
<dbReference type="InterPro" id="IPR050792">
    <property type="entry name" value="ADP-ribosylglycohydrolase"/>
</dbReference>
<dbReference type="EMBL" id="CP042425">
    <property type="protein sequence ID" value="QEL13755.1"/>
    <property type="molecule type" value="Genomic_DNA"/>
</dbReference>
<gene>
    <name evidence="3" type="ORF">PX52LOC_00613</name>
</gene>
<dbReference type="KEGG" id="lrs:PX52LOC_00613"/>
<reference evidence="4" key="1">
    <citation type="submission" date="2019-08" db="EMBL/GenBank/DDBJ databases">
        <title>Limnoglobus roseus gen. nov., sp. nov., a novel freshwater planctomycete with a giant genome from the family Gemmataceae.</title>
        <authorList>
            <person name="Kulichevskaya I.S."/>
            <person name="Naumoff D.G."/>
            <person name="Miroshnikov K."/>
            <person name="Ivanova A."/>
            <person name="Philippov D.A."/>
            <person name="Hakobyan A."/>
            <person name="Rijpstra I.C."/>
            <person name="Sinninghe Damste J.S."/>
            <person name="Liesack W."/>
            <person name="Dedysh S.N."/>
        </authorList>
    </citation>
    <scope>NUCLEOTIDE SEQUENCE [LARGE SCALE GENOMIC DNA]</scope>
    <source>
        <strain evidence="4">PX52</strain>
    </source>
</reference>
<keyword evidence="2" id="KW-0812">Transmembrane</keyword>
<dbReference type="GO" id="GO:0046872">
    <property type="term" value="F:metal ion binding"/>
    <property type="evidence" value="ECO:0007669"/>
    <property type="project" value="UniProtKB-KW"/>
</dbReference>
<evidence type="ECO:0000256" key="2">
    <source>
        <dbReference type="SAM" id="Phobius"/>
    </source>
</evidence>
<dbReference type="AlphaFoldDB" id="A0A5C1A5X4"/>
<dbReference type="PANTHER" id="PTHR16222:SF12">
    <property type="entry name" value="ADP-RIBOSYLGLYCOHYDROLASE-RELATED"/>
    <property type="match status" value="1"/>
</dbReference>
<accession>A0A5C1A5X4</accession>
<feature type="transmembrane region" description="Helical" evidence="2">
    <location>
        <begin position="333"/>
        <end position="353"/>
    </location>
</feature>
<protein>
    <submittedName>
        <fullName evidence="3">Dinitrogenase reductase</fullName>
    </submittedName>
</protein>
<dbReference type="Proteomes" id="UP000324974">
    <property type="component" value="Chromosome"/>
</dbReference>
<feature type="binding site" evidence="1">
    <location>
        <position position="54"/>
    </location>
    <ligand>
        <name>Mg(2+)</name>
        <dbReference type="ChEBI" id="CHEBI:18420"/>
        <label>1</label>
    </ligand>
</feature>
<dbReference type="SUPFAM" id="SSF101478">
    <property type="entry name" value="ADP-ribosylglycohydrolase"/>
    <property type="match status" value="1"/>
</dbReference>
<feature type="binding site" evidence="1">
    <location>
        <position position="274"/>
    </location>
    <ligand>
        <name>Mg(2+)</name>
        <dbReference type="ChEBI" id="CHEBI:18420"/>
        <label>1</label>
    </ligand>
</feature>
<dbReference type="InterPro" id="IPR036705">
    <property type="entry name" value="Ribosyl_crysJ1_sf"/>
</dbReference>
<dbReference type="Pfam" id="PF03747">
    <property type="entry name" value="ADP_ribosyl_GH"/>
    <property type="match status" value="1"/>
</dbReference>
<keyword evidence="1" id="KW-0479">Metal-binding</keyword>
<dbReference type="PANTHER" id="PTHR16222">
    <property type="entry name" value="ADP-RIBOSYLGLYCOHYDROLASE"/>
    <property type="match status" value="1"/>
</dbReference>
<keyword evidence="2" id="KW-1133">Transmembrane helix</keyword>
<dbReference type="InterPro" id="IPR005502">
    <property type="entry name" value="Ribosyl_crysJ1"/>
</dbReference>
<dbReference type="RefSeq" id="WP_218575273.1">
    <property type="nucleotide sequence ID" value="NZ_CP042425.1"/>
</dbReference>
<feature type="binding site" evidence="1">
    <location>
        <position position="271"/>
    </location>
    <ligand>
        <name>Mg(2+)</name>
        <dbReference type="ChEBI" id="CHEBI:18420"/>
        <label>1</label>
    </ligand>
</feature>
<name>A0A5C1A5X4_9BACT</name>
<feature type="binding site" evidence="1">
    <location>
        <position position="273"/>
    </location>
    <ligand>
        <name>Mg(2+)</name>
        <dbReference type="ChEBI" id="CHEBI:18420"/>
        <label>1</label>
    </ligand>
</feature>
<evidence type="ECO:0000256" key="1">
    <source>
        <dbReference type="PIRSR" id="PIRSR605502-1"/>
    </source>
</evidence>
<evidence type="ECO:0000313" key="4">
    <source>
        <dbReference type="Proteomes" id="UP000324974"/>
    </source>
</evidence>
<proteinExistence type="predicted"/>
<feature type="binding site" evidence="1">
    <location>
        <position position="53"/>
    </location>
    <ligand>
        <name>Mg(2+)</name>
        <dbReference type="ChEBI" id="CHEBI:18420"/>
        <label>1</label>
    </ligand>
</feature>
<keyword evidence="2" id="KW-0472">Membrane</keyword>
<keyword evidence="1" id="KW-0460">Magnesium</keyword>
<sequence>MTNEDAVLGCLLGQAVGDAMGLPMEGLSRRRGPRLYPRHDRMQFFFGYGMGSDDTDHACMTALALPPRYDERPDYANAFRRDLAWRLRWWFLGVPVGIGKATLKACVKLWLGFPSTKSGVFSAGNGPAMRATVLGAWAENDEELKVLVRASTRITHTDPKAEYGALAVALAANVAATTRDGPAPSAEVLTARLDELLPHDTAADELRGLLRQVVEGIAEGLTVEAFAEKLGLTRGVSGYIYHTVPVALFAFFRHADDYRTAIPAVIRCGGDTDTVAAITGGLIGTRVGKPGIPAEWLASYRDWPWSVGRIERIVKKEMLDFTPGPQMFPFYKFWLPFQIVLLLLMCVAMLLAYPVLVLLRVTTRLLRNFLFFLVVLGHIVRRMLPPY</sequence>
<feature type="binding site" evidence="1">
    <location>
        <position position="52"/>
    </location>
    <ligand>
        <name>Mg(2+)</name>
        <dbReference type="ChEBI" id="CHEBI:18420"/>
        <label>1</label>
    </ligand>
</feature>
<evidence type="ECO:0000313" key="3">
    <source>
        <dbReference type="EMBL" id="QEL13755.1"/>
    </source>
</evidence>
<dbReference type="Gene3D" id="1.10.4080.10">
    <property type="entry name" value="ADP-ribosylation/Crystallin J1"/>
    <property type="match status" value="1"/>
</dbReference>
<keyword evidence="4" id="KW-1185">Reference proteome</keyword>
<comment type="cofactor">
    <cofactor evidence="1">
        <name>Mg(2+)</name>
        <dbReference type="ChEBI" id="CHEBI:18420"/>
    </cofactor>
    <text evidence="1">Binds 2 magnesium ions per subunit.</text>
</comment>
<organism evidence="3 4">
    <name type="scientific">Limnoglobus roseus</name>
    <dbReference type="NCBI Taxonomy" id="2598579"/>
    <lineage>
        <taxon>Bacteria</taxon>
        <taxon>Pseudomonadati</taxon>
        <taxon>Planctomycetota</taxon>
        <taxon>Planctomycetia</taxon>
        <taxon>Gemmatales</taxon>
        <taxon>Gemmataceae</taxon>
        <taxon>Limnoglobus</taxon>
    </lineage>
</organism>